<dbReference type="RefSeq" id="XP_026675797.1">
    <property type="nucleotide sequence ID" value="XM_026819996.1"/>
</dbReference>
<dbReference type="SUPFAM" id="SSF48371">
    <property type="entry name" value="ARM repeat"/>
    <property type="match status" value="1"/>
</dbReference>
<feature type="compositionally biased region" description="Low complexity" evidence="3">
    <location>
        <begin position="657"/>
        <end position="675"/>
    </location>
</feature>
<dbReference type="GO" id="GO:0005737">
    <property type="term" value="C:cytoplasm"/>
    <property type="evidence" value="ECO:0007669"/>
    <property type="project" value="TreeGrafter"/>
</dbReference>
<dbReference type="PANTHER" id="PTHR10648">
    <property type="entry name" value="SERINE/THREONINE-PROTEIN PHOSPHATASE PP2A 65 KDA REGULATORY SUBUNIT"/>
    <property type="match status" value="1"/>
</dbReference>
<feature type="repeat" description="HEAT" evidence="2">
    <location>
        <begin position="564"/>
        <end position="587"/>
    </location>
</feature>
<feature type="compositionally biased region" description="Basic and acidic residues" evidence="3">
    <location>
        <begin position="697"/>
        <end position="708"/>
    </location>
</feature>
<feature type="compositionally biased region" description="Pro residues" evidence="3">
    <location>
        <begin position="776"/>
        <end position="786"/>
    </location>
</feature>
<feature type="compositionally biased region" description="Basic and acidic residues" evidence="3">
    <location>
        <begin position="715"/>
        <end position="725"/>
    </location>
</feature>
<feature type="compositionally biased region" description="Basic and acidic residues" evidence="3">
    <location>
        <begin position="754"/>
        <end position="774"/>
    </location>
</feature>
<dbReference type="InterPro" id="IPR000357">
    <property type="entry name" value="HEAT"/>
</dbReference>
<dbReference type="Gene3D" id="1.25.10.10">
    <property type="entry name" value="Leucine-rich Repeat Variant"/>
    <property type="match status" value="2"/>
</dbReference>
<dbReference type="InterPro" id="IPR016024">
    <property type="entry name" value="ARM-type_fold"/>
</dbReference>
<feature type="region of interest" description="Disordered" evidence="3">
    <location>
        <begin position="258"/>
        <end position="335"/>
    </location>
</feature>
<dbReference type="AlphaFoldDB" id="A0A3Q0II48"/>
<dbReference type="Pfam" id="PF02985">
    <property type="entry name" value="HEAT"/>
    <property type="match status" value="1"/>
</dbReference>
<dbReference type="PaxDb" id="121845-A0A3Q0II48"/>
<dbReference type="GeneID" id="103524642"/>
<evidence type="ECO:0000256" key="2">
    <source>
        <dbReference type="PROSITE-ProRule" id="PRU00103"/>
    </source>
</evidence>
<proteinExistence type="predicted"/>
<feature type="region of interest" description="Disordered" evidence="3">
    <location>
        <begin position="173"/>
        <end position="195"/>
    </location>
</feature>
<keyword evidence="4" id="KW-1185">Reference proteome</keyword>
<dbReference type="PROSITE" id="PS50077">
    <property type="entry name" value="HEAT_REPEAT"/>
    <property type="match status" value="3"/>
</dbReference>
<dbReference type="InterPro" id="IPR051023">
    <property type="entry name" value="PP2A_Regulatory_Subunit_A"/>
</dbReference>
<protein>
    <submittedName>
        <fullName evidence="5">LOW QUALITY PROTEIN: serine/threonine-protein phosphatase 4 regulatory subunit 1-like</fullName>
    </submittedName>
</protein>
<dbReference type="STRING" id="121845.A0A3Q0II48"/>
<feature type="compositionally biased region" description="Polar residues" evidence="3">
    <location>
        <begin position="281"/>
        <end position="291"/>
    </location>
</feature>
<evidence type="ECO:0000313" key="4">
    <source>
        <dbReference type="Proteomes" id="UP000079169"/>
    </source>
</evidence>
<feature type="repeat" description="HEAT" evidence="2">
    <location>
        <begin position="53"/>
        <end position="91"/>
    </location>
</feature>
<dbReference type="InterPro" id="IPR021133">
    <property type="entry name" value="HEAT_type_2"/>
</dbReference>
<dbReference type="InterPro" id="IPR011989">
    <property type="entry name" value="ARM-like"/>
</dbReference>
<evidence type="ECO:0000313" key="5">
    <source>
        <dbReference type="RefSeq" id="XP_026675797.1"/>
    </source>
</evidence>
<dbReference type="GO" id="GO:0019888">
    <property type="term" value="F:protein phosphatase regulator activity"/>
    <property type="evidence" value="ECO:0007669"/>
    <property type="project" value="TreeGrafter"/>
</dbReference>
<dbReference type="Proteomes" id="UP000079169">
    <property type="component" value="Unplaced"/>
</dbReference>
<feature type="region of interest" description="Disordered" evidence="3">
    <location>
        <begin position="627"/>
        <end position="817"/>
    </location>
</feature>
<sequence>MAPLIGPELTESAFVPKFLELCSSTQLNVRHTCATNFGDFCAVVSQPVIEKSLLPSFVRLTQDPMWNVRKACAQVIMSVSCACALEARKTLLAPIFGRFLSDENRWVRVTAFQTLGPFITTFAQPSITGLAYNNSGELVLVNPDGFEFKCPVINDSMSIMNCIEMGMSLGMMNSGGSSHKPPPSSSAGALPDDEDNVIDYGEISAVGEDGETGGADVDENYNYFQYWREPIPSVQEIEDDVTSATNLLKLSNSFDNLCSLVDPPSPDEDPDSTPPPITPEQQASHPNNRPAGTNRPAGNDPPCISGEDVVNHNHVVDMEGGGGREDSWNEEEEEESSVIGSPNWCLLRPVTKRLACDEQWKVRRMVAASMHELAVIVGPGAATRDLLPVYTDLIKDLDEVRIGALRILSRFLYLLKPEGRVKFLPMFNKFVATDYEWNWRFRAEFVEQLALSLGFFQPQQIWDYLAPLALLLLSDKVATVRRVAIDLECRYIGGIHSYGGLPPIKRRLEIHTFPARRNFNIPIRFVSRSVGTSGGSTATEGSLLSSVGWKYTPSLPVETFACDLLPHLLDLARDSVPNVRLCVARTLALHVAPLPYFQSPCPHSDVLINTLLTLMSDPDSDVRYYATLKPESQDPDNIATNTTDTEVNKSYGDTEDSTSSSDNSPTSKMMKTSSSDPEEPEPKPGVQHRRRPQQPSENRRSNQQDKGRNPGGNLSEKDTAAKRGDGNTGRNTSDCETAENHGGETTEPASSGRDTARNYEEKDSAYESIPHIDDPAPGPPESPPAEAPAGTPPHVGTPRPPHTARYQTGNAKKRRRN</sequence>
<evidence type="ECO:0000256" key="1">
    <source>
        <dbReference type="ARBA" id="ARBA00022737"/>
    </source>
</evidence>
<gene>
    <name evidence="5" type="primary">LOC103524642</name>
</gene>
<evidence type="ECO:0000256" key="3">
    <source>
        <dbReference type="SAM" id="MobiDB-lite"/>
    </source>
</evidence>
<keyword evidence="1" id="KW-0677">Repeat</keyword>
<dbReference type="PANTHER" id="PTHR10648:SF1">
    <property type="entry name" value="SERINE_THREONINE-PROTEIN PHOSPHATASE 4 REGULATORY SUBUNIT 1"/>
    <property type="match status" value="1"/>
</dbReference>
<feature type="compositionally biased region" description="Basic and acidic residues" evidence="3">
    <location>
        <begin position="309"/>
        <end position="327"/>
    </location>
</feature>
<name>A0A3Q0II48_DIACI</name>
<dbReference type="KEGG" id="dci:103524642"/>
<organism evidence="4 5">
    <name type="scientific">Diaphorina citri</name>
    <name type="common">Asian citrus psyllid</name>
    <dbReference type="NCBI Taxonomy" id="121845"/>
    <lineage>
        <taxon>Eukaryota</taxon>
        <taxon>Metazoa</taxon>
        <taxon>Ecdysozoa</taxon>
        <taxon>Arthropoda</taxon>
        <taxon>Hexapoda</taxon>
        <taxon>Insecta</taxon>
        <taxon>Pterygota</taxon>
        <taxon>Neoptera</taxon>
        <taxon>Paraneoptera</taxon>
        <taxon>Hemiptera</taxon>
        <taxon>Sternorrhyncha</taxon>
        <taxon>Psylloidea</taxon>
        <taxon>Psyllidae</taxon>
        <taxon>Diaphorininae</taxon>
        <taxon>Diaphorina</taxon>
    </lineage>
</organism>
<accession>A0A3Q0II48</accession>
<feature type="repeat" description="HEAT" evidence="2">
    <location>
        <begin position="347"/>
        <end position="385"/>
    </location>
</feature>
<reference evidence="5" key="1">
    <citation type="submission" date="2025-08" db="UniProtKB">
        <authorList>
            <consortium name="RefSeq"/>
        </authorList>
    </citation>
    <scope>IDENTIFICATION</scope>
</reference>